<reference evidence="2 3" key="1">
    <citation type="journal article" date="2023" name="Front. Microbiol.">
        <title>Genomic analyses of Burkholderia respiratory isolates indicates two evolutionarily distinct B. anthina clades.</title>
        <authorList>
            <person name="Pham A."/>
            <person name="Volmer J.G."/>
            <person name="Chambers D.C."/>
            <person name="Smith D.J."/>
            <person name="Reid D.W."/>
            <person name="Burr L."/>
            <person name="Wells T.J."/>
        </authorList>
    </citation>
    <scope>NUCLEOTIDE SEQUENCE [LARGE SCALE GENOMIC DNA]</scope>
    <source>
        <strain evidence="2 3">BCCIQ07A</strain>
    </source>
</reference>
<gene>
    <name evidence="2" type="ORF">SB593_31680</name>
</gene>
<organism evidence="2 3">
    <name type="scientific">Burkholderia anthinoferrum</name>
    <dbReference type="NCBI Taxonomy" id="3090833"/>
    <lineage>
        <taxon>Bacteria</taxon>
        <taxon>Pseudomonadati</taxon>
        <taxon>Pseudomonadota</taxon>
        <taxon>Betaproteobacteria</taxon>
        <taxon>Burkholderiales</taxon>
        <taxon>Burkholderiaceae</taxon>
        <taxon>Burkholderia</taxon>
    </lineage>
</organism>
<evidence type="ECO:0000256" key="1">
    <source>
        <dbReference type="SAM" id="MobiDB-lite"/>
    </source>
</evidence>
<sequence length="50" mass="5249">MDNPSINGTKPLIGKGLSSVRGKRAGPRQARAHIGRFTLAAAHEADLLVV</sequence>
<protein>
    <submittedName>
        <fullName evidence="2">Uncharacterized protein</fullName>
    </submittedName>
</protein>
<comment type="caution">
    <text evidence="2">The sequence shown here is derived from an EMBL/GenBank/DDBJ whole genome shotgun (WGS) entry which is preliminary data.</text>
</comment>
<dbReference type="Proteomes" id="UP001304467">
    <property type="component" value="Unassembled WGS sequence"/>
</dbReference>
<keyword evidence="3" id="KW-1185">Reference proteome</keyword>
<dbReference type="RefSeq" id="WP_226094027.1">
    <property type="nucleotide sequence ID" value="NZ_JAWRKY010000004.1"/>
</dbReference>
<evidence type="ECO:0000313" key="3">
    <source>
        <dbReference type="Proteomes" id="UP001304467"/>
    </source>
</evidence>
<feature type="region of interest" description="Disordered" evidence="1">
    <location>
        <begin position="1"/>
        <end position="29"/>
    </location>
</feature>
<proteinExistence type="predicted"/>
<dbReference type="EMBL" id="JAWRLE010000076">
    <property type="protein sequence ID" value="MEB2583508.1"/>
    <property type="molecule type" value="Genomic_DNA"/>
</dbReference>
<evidence type="ECO:0000313" key="2">
    <source>
        <dbReference type="EMBL" id="MEB2583508.1"/>
    </source>
</evidence>
<name>A0ABU5WWY5_9BURK</name>
<accession>A0ABU5WWY5</accession>